<dbReference type="InterPro" id="IPR018152">
    <property type="entry name" value="SOD_Cu/Zn_BS"/>
</dbReference>
<feature type="chain" id="PRO_5045904155" evidence="2">
    <location>
        <begin position="27"/>
        <end position="177"/>
    </location>
</feature>
<dbReference type="InterPro" id="IPR024134">
    <property type="entry name" value="SOD_Cu/Zn_/chaperone"/>
</dbReference>
<organism evidence="4 5">
    <name type="scientific">Asaia siamensis</name>
    <dbReference type="NCBI Taxonomy" id="110479"/>
    <lineage>
        <taxon>Bacteria</taxon>
        <taxon>Pseudomonadati</taxon>
        <taxon>Pseudomonadota</taxon>
        <taxon>Alphaproteobacteria</taxon>
        <taxon>Acetobacterales</taxon>
        <taxon>Acetobacteraceae</taxon>
        <taxon>Asaia</taxon>
    </lineage>
</organism>
<dbReference type="PANTHER" id="PTHR10003">
    <property type="entry name" value="SUPEROXIDE DISMUTASE CU-ZN -RELATED"/>
    <property type="match status" value="1"/>
</dbReference>
<evidence type="ECO:0000256" key="2">
    <source>
        <dbReference type="SAM" id="SignalP"/>
    </source>
</evidence>
<dbReference type="SUPFAM" id="SSF49329">
    <property type="entry name" value="Cu,Zn superoxide dismutase-like"/>
    <property type="match status" value="1"/>
</dbReference>
<feature type="signal peptide" evidence="2">
    <location>
        <begin position="1"/>
        <end position="26"/>
    </location>
</feature>
<dbReference type="NCBIfam" id="NF047632">
    <property type="entry name" value="SodCCaul"/>
    <property type="match status" value="1"/>
</dbReference>
<comment type="similarity">
    <text evidence="1">Belongs to the Cu-Zn superoxide dismutase family.</text>
</comment>
<evidence type="ECO:0000259" key="3">
    <source>
        <dbReference type="Pfam" id="PF00080"/>
    </source>
</evidence>
<protein>
    <submittedName>
        <fullName evidence="4">Superoxide dismutase [Cu-Zn]</fullName>
    </submittedName>
</protein>
<dbReference type="PROSITE" id="PS00087">
    <property type="entry name" value="SOD_CU_ZN_1"/>
    <property type="match status" value="1"/>
</dbReference>
<evidence type="ECO:0000313" key="4">
    <source>
        <dbReference type="EMBL" id="GGC25387.1"/>
    </source>
</evidence>
<reference evidence="5" key="1">
    <citation type="journal article" date="2019" name="Int. J. Syst. Evol. Microbiol.">
        <title>The Global Catalogue of Microorganisms (GCM) 10K type strain sequencing project: providing services to taxonomists for standard genome sequencing and annotation.</title>
        <authorList>
            <consortium name="The Broad Institute Genomics Platform"/>
            <consortium name="The Broad Institute Genome Sequencing Center for Infectious Disease"/>
            <person name="Wu L."/>
            <person name="Ma J."/>
        </authorList>
    </citation>
    <scope>NUCLEOTIDE SEQUENCE [LARGE SCALE GENOMIC DNA]</scope>
    <source>
        <strain evidence="5">CCM 7132</strain>
    </source>
</reference>
<comment type="caution">
    <text evidence="4">The sequence shown here is derived from an EMBL/GenBank/DDBJ whole genome shotgun (WGS) entry which is preliminary data.</text>
</comment>
<proteinExistence type="inferred from homology"/>
<dbReference type="Gene3D" id="2.60.40.200">
    <property type="entry name" value="Superoxide dismutase, copper/zinc binding domain"/>
    <property type="match status" value="1"/>
</dbReference>
<evidence type="ECO:0000256" key="1">
    <source>
        <dbReference type="ARBA" id="ARBA00010457"/>
    </source>
</evidence>
<evidence type="ECO:0000313" key="5">
    <source>
        <dbReference type="Proteomes" id="UP000637769"/>
    </source>
</evidence>
<gene>
    <name evidence="4" type="primary">sodC</name>
    <name evidence="4" type="ORF">GCM10007207_08520</name>
</gene>
<keyword evidence="2" id="KW-0732">Signal</keyword>
<dbReference type="RefSeq" id="WP_188425557.1">
    <property type="nucleotide sequence ID" value="NZ_BMCH01000002.1"/>
</dbReference>
<accession>A0ABQ1LQ68</accession>
<dbReference type="CDD" id="cd00305">
    <property type="entry name" value="Cu-Zn_Superoxide_Dismutase"/>
    <property type="match status" value="1"/>
</dbReference>
<sequence>MRAVFKNTLSLLSLALAVTAAPHAYAAETASGTLLGTDGKPHGTVTVTDAPKGVLLRVVAEGLAPGWHGMHFHEKGSCTPPKFTSAGGHVHAVTPVVHGLLTPNATDAGDLPNLYVAKDGTATVELYSTLVSLHGADGRPALKDADGSALIVHTSPDDYTTQPIGGAGARVACAVLN</sequence>
<dbReference type="EMBL" id="BMCH01000002">
    <property type="protein sequence ID" value="GGC25387.1"/>
    <property type="molecule type" value="Genomic_DNA"/>
</dbReference>
<feature type="domain" description="Superoxide dismutase copper/zinc binding" evidence="3">
    <location>
        <begin position="42"/>
        <end position="175"/>
    </location>
</feature>
<dbReference type="InterPro" id="IPR036423">
    <property type="entry name" value="SOD-like_Cu/Zn_dom_sf"/>
</dbReference>
<dbReference type="Proteomes" id="UP000637769">
    <property type="component" value="Unassembled WGS sequence"/>
</dbReference>
<dbReference type="Pfam" id="PF00080">
    <property type="entry name" value="Sod_Cu"/>
    <property type="match status" value="1"/>
</dbReference>
<dbReference type="InterPro" id="IPR001424">
    <property type="entry name" value="SOD_Cu_Zn_dom"/>
</dbReference>
<name>A0ABQ1LQ68_9PROT</name>
<keyword evidence="5" id="KW-1185">Reference proteome</keyword>